<dbReference type="InterPro" id="IPR014001">
    <property type="entry name" value="Helicase_ATP-bd"/>
</dbReference>
<keyword evidence="7" id="KW-1185">Reference proteome</keyword>
<dbReference type="GO" id="GO:0016787">
    <property type="term" value="F:hydrolase activity"/>
    <property type="evidence" value="ECO:0007669"/>
    <property type="project" value="UniProtKB-KW"/>
</dbReference>
<organism evidence="6 7">
    <name type="scientific">Bacillus phage vB_BmeM-Goe8</name>
    <dbReference type="NCBI Taxonomy" id="2593638"/>
    <lineage>
        <taxon>Viruses</taxon>
        <taxon>Duplodnaviria</taxon>
        <taxon>Heunggongvirae</taxon>
        <taxon>Uroviricota</taxon>
        <taxon>Caudoviricetes</taxon>
        <taxon>Herelleviridae</taxon>
        <taxon>Bastillevirinae</taxon>
        <taxon>Goettingenvirus</taxon>
        <taxon>Goettingenvirus goe8</taxon>
    </lineage>
</organism>
<dbReference type="EMBL" id="MN043729">
    <property type="protein sequence ID" value="QDP42879.1"/>
    <property type="molecule type" value="Genomic_DNA"/>
</dbReference>
<dbReference type="Gene3D" id="3.30.780.20">
    <property type="match status" value="1"/>
</dbReference>
<keyword evidence="2" id="KW-0378">Hydrolase</keyword>
<evidence type="ECO:0000256" key="2">
    <source>
        <dbReference type="ARBA" id="ARBA00022801"/>
    </source>
</evidence>
<protein>
    <submittedName>
        <fullName evidence="6">DNA helicase</fullName>
    </submittedName>
</protein>
<dbReference type="Gene3D" id="3.40.50.300">
    <property type="entry name" value="P-loop containing nucleotide triphosphate hydrolases"/>
    <property type="match status" value="3"/>
</dbReference>
<name>A0A516KMR1_9CAUD</name>
<accession>A0A516KMR1</accession>
<dbReference type="SUPFAM" id="SSF52540">
    <property type="entry name" value="P-loop containing nucleoside triphosphate hydrolases"/>
    <property type="match status" value="2"/>
</dbReference>
<evidence type="ECO:0000313" key="7">
    <source>
        <dbReference type="Proteomes" id="UP000317800"/>
    </source>
</evidence>
<dbReference type="Pfam" id="PF04851">
    <property type="entry name" value="ResIII"/>
    <property type="match status" value="2"/>
</dbReference>
<evidence type="ECO:0000256" key="3">
    <source>
        <dbReference type="ARBA" id="ARBA00022806"/>
    </source>
</evidence>
<dbReference type="PROSITE" id="PS51194">
    <property type="entry name" value="HELICASE_CTER"/>
    <property type="match status" value="1"/>
</dbReference>
<dbReference type="GO" id="GO:0003677">
    <property type="term" value="F:DNA binding"/>
    <property type="evidence" value="ECO:0007669"/>
    <property type="project" value="InterPro"/>
</dbReference>
<keyword evidence="4" id="KW-0067">ATP-binding</keyword>
<dbReference type="InterPro" id="IPR027417">
    <property type="entry name" value="P-loop_NTPase"/>
</dbReference>
<dbReference type="GO" id="GO:0005524">
    <property type="term" value="F:ATP binding"/>
    <property type="evidence" value="ECO:0007669"/>
    <property type="project" value="UniProtKB-KW"/>
</dbReference>
<keyword evidence="1" id="KW-0547">Nucleotide-binding</keyword>
<sequence length="591" mass="67458">MKIIIGTMFTHIDFSGNTLLREKIQDMAHHALGIKEEGAFYSRAYKSGFWDGITDFYDMKEDKFHTGLLDQFLEGLRLLMEKDNSFTYELVDERPAPPVHHDAIDEKIVLGNGDEDPITLRDYQYESVKSVFEQQVGIVNVATNGGKTEIASGVIQQILPYIKRGERIAFFTHSREIFGQSAERIAKRVGLKVRDVGFVGDGKFDIKNKKIVFVMVPTLVSALKDPKKGIKFTPNETVIKLIAEEITPKFRNTVNTRKLIQNYLKNRTWKTKAELSAEEQLMYVAYDKKFTDKSAQMHLNKYVVEFNKIMEKKNKKKFQKYNETKEFLDSIKVMIADEVHHSKADTWYTSLSMCENAIYRVGLTGTVDKKDKMGWQRLQAIFSQVTVRVSNEYLIDKGVSSKPTIRLVPVQEPRNLELASNFMEAYKAGIVENEYRNKLIADLVESYRKRRPGGVLVSVKEIAHGDTILELLRARGLEAEFINGGSDADHRATQLERFSKSELPILIASTIVDEGVDMKSIGCMVLGAGGKSMRQQLQRIGRGLRLNGIDGNSVMVFDFWDQTNTYLLNHSKERLKIFREERFDVKVLGGK</sequence>
<dbReference type="SMART" id="SM00490">
    <property type="entry name" value="HELICc"/>
    <property type="match status" value="1"/>
</dbReference>
<reference evidence="6 7" key="1">
    <citation type="submission" date="2019-06" db="EMBL/GenBank/DDBJ databases">
        <authorList>
            <person name="Hertel R."/>
        </authorList>
    </citation>
    <scope>NUCLEOTIDE SEQUENCE [LARGE SCALE GENOMIC DNA]</scope>
</reference>
<evidence type="ECO:0000313" key="6">
    <source>
        <dbReference type="EMBL" id="QDP42879.1"/>
    </source>
</evidence>
<dbReference type="GO" id="GO:0004386">
    <property type="term" value="F:helicase activity"/>
    <property type="evidence" value="ECO:0007669"/>
    <property type="project" value="UniProtKB-KW"/>
</dbReference>
<gene>
    <name evidence="6" type="ORF">Goe8_c01060</name>
</gene>
<dbReference type="Pfam" id="PF00271">
    <property type="entry name" value="Helicase_C"/>
    <property type="match status" value="1"/>
</dbReference>
<dbReference type="InterPro" id="IPR050615">
    <property type="entry name" value="ATP-dep_DNA_Helicase"/>
</dbReference>
<dbReference type="InterPro" id="IPR006935">
    <property type="entry name" value="Helicase/UvrB_N"/>
</dbReference>
<dbReference type="InterPro" id="IPR001650">
    <property type="entry name" value="Helicase_C-like"/>
</dbReference>
<evidence type="ECO:0000256" key="4">
    <source>
        <dbReference type="ARBA" id="ARBA00022840"/>
    </source>
</evidence>
<proteinExistence type="predicted"/>
<evidence type="ECO:0000259" key="5">
    <source>
        <dbReference type="PROSITE" id="PS51194"/>
    </source>
</evidence>
<dbReference type="Proteomes" id="UP000317800">
    <property type="component" value="Segment"/>
</dbReference>
<keyword evidence="3 6" id="KW-0347">Helicase</keyword>
<feature type="domain" description="Helicase C-terminal" evidence="5">
    <location>
        <begin position="439"/>
        <end position="591"/>
    </location>
</feature>
<evidence type="ECO:0000256" key="1">
    <source>
        <dbReference type="ARBA" id="ARBA00022741"/>
    </source>
</evidence>
<dbReference type="InterPro" id="IPR049430">
    <property type="entry name" value="UvsW_N_sf"/>
</dbReference>
<dbReference type="PANTHER" id="PTHR11274:SF0">
    <property type="entry name" value="GENERAL TRANSCRIPTION AND DNA REPAIR FACTOR IIH HELICASE SUBUNIT XPB"/>
    <property type="match status" value="1"/>
</dbReference>
<dbReference type="PANTHER" id="PTHR11274">
    <property type="entry name" value="RAD25/XP-B DNA REPAIR HELICASE"/>
    <property type="match status" value="1"/>
</dbReference>
<dbReference type="SMART" id="SM00487">
    <property type="entry name" value="DEXDc"/>
    <property type="match status" value="1"/>
</dbReference>